<feature type="domain" description="Zinc-finger" evidence="11">
    <location>
        <begin position="199"/>
        <end position="297"/>
    </location>
</feature>
<dbReference type="AlphaFoldDB" id="A0AAJ7DUM4"/>
<sequence>MSDTKDYEAFRERNIAERNAFLKEFLKEIKEDTAEINRLESSRLNFTRKKNRCSKILRFTTKKYHSDASKSKTYPDQCVDLSFRKKYNTRSKKRKLEESNDNNDDNDNEDIIVPKKGSNLKVMFSWSRPIQRDIDLMRFDFSEDESEGTNTDVEDYIHKKKKIHRISKVIDQSIKIPSLEEITKEMLNNIAVKASGKNYDAINGTSCHQCRQKTIDTKTFCRSGKCIGVRGQFCGPCLMGRYGESALNALQDPNWVCPPCRNLCNCSICRTRKGQRPTGILAPLAREEGYDSVKDYLQALDCKK</sequence>
<proteinExistence type="predicted"/>
<dbReference type="Pfam" id="PF10497">
    <property type="entry name" value="zf-4CXXC_R1"/>
    <property type="match status" value="1"/>
</dbReference>
<keyword evidence="4" id="KW-1017">Isopeptide bond</keyword>
<evidence type="ECO:0000256" key="9">
    <source>
        <dbReference type="ARBA" id="ARBA00023242"/>
    </source>
</evidence>
<dbReference type="InterPro" id="IPR018866">
    <property type="entry name" value="Znf-4CXXC_R1"/>
</dbReference>
<feature type="compositionally biased region" description="Acidic residues" evidence="10">
    <location>
        <begin position="99"/>
        <end position="110"/>
    </location>
</feature>
<comment type="subcellular location">
    <subcellularLocation>
        <location evidence="2">Cytoplasm</location>
    </subcellularLocation>
    <subcellularLocation>
        <location evidence="1">Nucleus</location>
    </subcellularLocation>
</comment>
<evidence type="ECO:0000256" key="8">
    <source>
        <dbReference type="ARBA" id="ARBA00023163"/>
    </source>
</evidence>
<keyword evidence="9" id="KW-0539">Nucleus</keyword>
<accession>A0AAJ7DUM4</accession>
<feature type="region of interest" description="Disordered" evidence="10">
    <location>
        <begin position="91"/>
        <end position="112"/>
    </location>
</feature>
<reference evidence="13" key="1">
    <citation type="submission" date="2025-08" db="UniProtKB">
        <authorList>
            <consortium name="RefSeq"/>
        </authorList>
    </citation>
    <scope>IDENTIFICATION</scope>
</reference>
<evidence type="ECO:0000256" key="5">
    <source>
        <dbReference type="ARBA" id="ARBA00022553"/>
    </source>
</evidence>
<evidence type="ECO:0000256" key="4">
    <source>
        <dbReference type="ARBA" id="ARBA00022499"/>
    </source>
</evidence>
<evidence type="ECO:0000256" key="3">
    <source>
        <dbReference type="ARBA" id="ARBA00022490"/>
    </source>
</evidence>
<evidence type="ECO:0000256" key="2">
    <source>
        <dbReference type="ARBA" id="ARBA00004496"/>
    </source>
</evidence>
<evidence type="ECO:0000256" key="10">
    <source>
        <dbReference type="SAM" id="MobiDB-lite"/>
    </source>
</evidence>
<keyword evidence="7" id="KW-0805">Transcription regulation</keyword>
<dbReference type="PANTHER" id="PTHR31169">
    <property type="entry name" value="OS05G0300700 PROTEIN"/>
    <property type="match status" value="1"/>
</dbReference>
<dbReference type="GO" id="GO:0005737">
    <property type="term" value="C:cytoplasm"/>
    <property type="evidence" value="ECO:0007669"/>
    <property type="project" value="UniProtKB-SubCell"/>
</dbReference>
<keyword evidence="3" id="KW-0963">Cytoplasm</keyword>
<keyword evidence="12" id="KW-1185">Reference proteome</keyword>
<dbReference type="InterPro" id="IPR040221">
    <property type="entry name" value="CDCA7/CDA7L"/>
</dbReference>
<keyword evidence="8" id="KW-0804">Transcription</keyword>
<dbReference type="GeneID" id="105361515"/>
<dbReference type="PANTHER" id="PTHR31169:SF8">
    <property type="entry name" value="ZINC-FINGER DOMAIN OF MONOAMINE-OXIDASE A REPRESSOR R1 PROTEIN"/>
    <property type="match status" value="1"/>
</dbReference>
<dbReference type="GO" id="GO:0005634">
    <property type="term" value="C:nucleus"/>
    <property type="evidence" value="ECO:0007669"/>
    <property type="project" value="UniProtKB-SubCell"/>
</dbReference>
<evidence type="ECO:0000313" key="13">
    <source>
        <dbReference type="RefSeq" id="XP_011497025.1"/>
    </source>
</evidence>
<evidence type="ECO:0000256" key="1">
    <source>
        <dbReference type="ARBA" id="ARBA00004123"/>
    </source>
</evidence>
<evidence type="ECO:0000256" key="6">
    <source>
        <dbReference type="ARBA" id="ARBA00022843"/>
    </source>
</evidence>
<organism evidence="12 13">
    <name type="scientific">Ceratosolen solmsi marchali</name>
    <dbReference type="NCBI Taxonomy" id="326594"/>
    <lineage>
        <taxon>Eukaryota</taxon>
        <taxon>Metazoa</taxon>
        <taxon>Ecdysozoa</taxon>
        <taxon>Arthropoda</taxon>
        <taxon>Hexapoda</taxon>
        <taxon>Insecta</taxon>
        <taxon>Pterygota</taxon>
        <taxon>Neoptera</taxon>
        <taxon>Endopterygota</taxon>
        <taxon>Hymenoptera</taxon>
        <taxon>Apocrita</taxon>
        <taxon>Proctotrupomorpha</taxon>
        <taxon>Chalcidoidea</taxon>
        <taxon>Agaonidae</taxon>
        <taxon>Agaoninae</taxon>
        <taxon>Ceratosolen</taxon>
    </lineage>
</organism>
<evidence type="ECO:0000313" key="12">
    <source>
        <dbReference type="Proteomes" id="UP000695007"/>
    </source>
</evidence>
<keyword evidence="5" id="KW-0597">Phosphoprotein</keyword>
<name>A0AAJ7DUM4_9HYME</name>
<dbReference type="KEGG" id="csol:105361515"/>
<evidence type="ECO:0000259" key="11">
    <source>
        <dbReference type="Pfam" id="PF10497"/>
    </source>
</evidence>
<evidence type="ECO:0000256" key="7">
    <source>
        <dbReference type="ARBA" id="ARBA00023015"/>
    </source>
</evidence>
<gene>
    <name evidence="13" type="primary">LOC105361515</name>
</gene>
<dbReference type="GO" id="GO:0006355">
    <property type="term" value="P:regulation of DNA-templated transcription"/>
    <property type="evidence" value="ECO:0007669"/>
    <property type="project" value="InterPro"/>
</dbReference>
<dbReference type="RefSeq" id="XP_011497025.1">
    <property type="nucleotide sequence ID" value="XM_011498723.1"/>
</dbReference>
<dbReference type="Proteomes" id="UP000695007">
    <property type="component" value="Unplaced"/>
</dbReference>
<protein>
    <submittedName>
        <fullName evidence="13">Uncharacterized protein LOC105361515</fullName>
    </submittedName>
</protein>
<keyword evidence="6" id="KW-0832">Ubl conjugation</keyword>